<keyword evidence="5 6" id="KW-0472">Membrane</keyword>
<reference evidence="7" key="1">
    <citation type="journal article" date="2014" name="Int. J. Syst. Evol. Microbiol.">
        <title>Complete genome sequence of Corynebacterium casei LMG S-19264T (=DSM 44701T), isolated from a smear-ripened cheese.</title>
        <authorList>
            <consortium name="US DOE Joint Genome Institute (JGI-PGF)"/>
            <person name="Walter F."/>
            <person name="Albersmeier A."/>
            <person name="Kalinowski J."/>
            <person name="Ruckert C."/>
        </authorList>
    </citation>
    <scope>NUCLEOTIDE SEQUENCE</scope>
    <source>
        <strain evidence="7">CGMCC 1.15533</strain>
    </source>
</reference>
<evidence type="ECO:0000313" key="8">
    <source>
        <dbReference type="Proteomes" id="UP000660801"/>
    </source>
</evidence>
<organism evidence="7 8">
    <name type="scientific">Streptococcus himalayensis</name>
    <dbReference type="NCBI Taxonomy" id="1888195"/>
    <lineage>
        <taxon>Bacteria</taxon>
        <taxon>Bacillati</taxon>
        <taxon>Bacillota</taxon>
        <taxon>Bacilli</taxon>
        <taxon>Lactobacillales</taxon>
        <taxon>Streptococcaceae</taxon>
        <taxon>Streptococcus</taxon>
    </lineage>
</organism>
<dbReference type="InterPro" id="IPR002523">
    <property type="entry name" value="MgTranspt_CorA/ZnTranspt_ZntB"/>
</dbReference>
<dbReference type="Gene3D" id="3.30.460.20">
    <property type="entry name" value="CorA soluble domain-like"/>
    <property type="match status" value="1"/>
</dbReference>
<keyword evidence="4 6" id="KW-1133">Transmembrane helix</keyword>
<dbReference type="InterPro" id="IPR047199">
    <property type="entry name" value="CorA-like"/>
</dbReference>
<reference evidence="7" key="2">
    <citation type="submission" date="2020-09" db="EMBL/GenBank/DDBJ databases">
        <authorList>
            <person name="Sun Q."/>
            <person name="Zhou Y."/>
        </authorList>
    </citation>
    <scope>NUCLEOTIDE SEQUENCE</scope>
    <source>
        <strain evidence="7">CGMCC 1.15533</strain>
    </source>
</reference>
<dbReference type="RefSeq" id="WP_068993982.1">
    <property type="nucleotide sequence ID" value="NZ_BMJN01000011.1"/>
</dbReference>
<dbReference type="GO" id="GO:0016020">
    <property type="term" value="C:membrane"/>
    <property type="evidence" value="ECO:0007669"/>
    <property type="project" value="UniProtKB-SubCell"/>
</dbReference>
<feature type="transmembrane region" description="Helical" evidence="6">
    <location>
        <begin position="242"/>
        <end position="264"/>
    </location>
</feature>
<comment type="caution">
    <text evidence="7">The sequence shown here is derived from an EMBL/GenBank/DDBJ whole genome shotgun (WGS) entry which is preliminary data.</text>
</comment>
<dbReference type="InterPro" id="IPR045863">
    <property type="entry name" value="CorA_TM1_TM2"/>
</dbReference>
<sequence length="303" mass="35288">MFIEKNLKNGMSWINLDAATFARVPDDYQKYDIDRETIEYALDKHERAHMDYNREDGTVVFIYNVLDVEREKDYYETIPMTFIVQKNRLITITDEDNAYVVNNMMDYLERHDSISVYKFLFASIELISHSYYPIIERMDKTKDEINSLLRQKTTKKHLFALSDLETSTVYLLAAAKQNLMLLEHIKGHAIYRAFDEVETEQFEDAMIEARQLVAMTDLVSQVLQQLSSSYNNVLNNNLNDNLTLLTIISILLAVLAVITGFFGMNVPLPWMENDHAWMYIVIISIVLWGVLAELLKWAANKQS</sequence>
<evidence type="ECO:0000256" key="2">
    <source>
        <dbReference type="ARBA" id="ARBA00009765"/>
    </source>
</evidence>
<keyword evidence="3 6" id="KW-0812">Transmembrane</keyword>
<name>A0A917A5Y1_9STRE</name>
<evidence type="ECO:0000256" key="4">
    <source>
        <dbReference type="ARBA" id="ARBA00022989"/>
    </source>
</evidence>
<evidence type="ECO:0000256" key="1">
    <source>
        <dbReference type="ARBA" id="ARBA00004141"/>
    </source>
</evidence>
<feature type="transmembrane region" description="Helical" evidence="6">
    <location>
        <begin position="276"/>
        <end position="295"/>
    </location>
</feature>
<protein>
    <submittedName>
        <fullName evidence="7">Magnesium transporter</fullName>
    </submittedName>
</protein>
<gene>
    <name evidence="7" type="ORF">GCM10011510_09070</name>
</gene>
<evidence type="ECO:0000256" key="3">
    <source>
        <dbReference type="ARBA" id="ARBA00022692"/>
    </source>
</evidence>
<evidence type="ECO:0000313" key="7">
    <source>
        <dbReference type="EMBL" id="GGE29979.1"/>
    </source>
</evidence>
<evidence type="ECO:0000256" key="5">
    <source>
        <dbReference type="ARBA" id="ARBA00023136"/>
    </source>
</evidence>
<accession>A0A917A5Y1</accession>
<dbReference type="OrthoDB" id="9803416at2"/>
<dbReference type="EMBL" id="BMJN01000011">
    <property type="protein sequence ID" value="GGE29979.1"/>
    <property type="molecule type" value="Genomic_DNA"/>
</dbReference>
<dbReference type="PANTHER" id="PTHR47891:SF1">
    <property type="entry name" value="CORA-MAGNESIUM AND COBALT TRANSPORTER"/>
    <property type="match status" value="1"/>
</dbReference>
<evidence type="ECO:0000256" key="6">
    <source>
        <dbReference type="SAM" id="Phobius"/>
    </source>
</evidence>
<dbReference type="PANTHER" id="PTHR47891">
    <property type="entry name" value="TRANSPORTER-RELATED"/>
    <property type="match status" value="1"/>
</dbReference>
<dbReference type="SUPFAM" id="SSF143865">
    <property type="entry name" value="CorA soluble domain-like"/>
    <property type="match status" value="1"/>
</dbReference>
<dbReference type="Proteomes" id="UP000660801">
    <property type="component" value="Unassembled WGS sequence"/>
</dbReference>
<comment type="similarity">
    <text evidence="2">Belongs to the CorA metal ion transporter (MIT) (TC 1.A.35) family.</text>
</comment>
<proteinExistence type="inferred from homology"/>
<dbReference type="Pfam" id="PF01544">
    <property type="entry name" value="CorA"/>
    <property type="match status" value="1"/>
</dbReference>
<dbReference type="CDD" id="cd12827">
    <property type="entry name" value="EcCorA_ZntB-like_u2"/>
    <property type="match status" value="1"/>
</dbReference>
<comment type="subcellular location">
    <subcellularLocation>
        <location evidence="1">Membrane</location>
        <topology evidence="1">Multi-pass membrane protein</topology>
    </subcellularLocation>
</comment>
<dbReference type="SUPFAM" id="SSF144083">
    <property type="entry name" value="Magnesium transport protein CorA, transmembrane region"/>
    <property type="match status" value="1"/>
</dbReference>
<dbReference type="AlphaFoldDB" id="A0A917A5Y1"/>
<dbReference type="GO" id="GO:0046873">
    <property type="term" value="F:metal ion transmembrane transporter activity"/>
    <property type="evidence" value="ECO:0007669"/>
    <property type="project" value="InterPro"/>
</dbReference>
<keyword evidence="8" id="KW-1185">Reference proteome</keyword>
<dbReference type="InterPro" id="IPR045861">
    <property type="entry name" value="CorA_cytoplasmic_dom"/>
</dbReference>
<dbReference type="Gene3D" id="1.20.58.340">
    <property type="entry name" value="Magnesium transport protein CorA, transmembrane region"/>
    <property type="match status" value="2"/>
</dbReference>